<evidence type="ECO:0000256" key="8">
    <source>
        <dbReference type="ARBA" id="ARBA00022801"/>
    </source>
</evidence>
<organism evidence="15 16">
    <name type="scientific">Rheinheimera riviphila</name>
    <dbReference type="NCBI Taxonomy" id="1834037"/>
    <lineage>
        <taxon>Bacteria</taxon>
        <taxon>Pseudomonadati</taxon>
        <taxon>Pseudomonadota</taxon>
        <taxon>Gammaproteobacteria</taxon>
        <taxon>Chromatiales</taxon>
        <taxon>Chromatiaceae</taxon>
        <taxon>Rheinheimera</taxon>
    </lineage>
</organism>
<comment type="catalytic activity">
    <reaction evidence="11">
        <text>[GlcNAc-(1-&gt;4)-Mur2Ac(oyl-L-Ala-gamma-D-Glu-L-Lys-D-Ala-D-Ala)](n)-di-trans,octa-cis-undecaprenyl diphosphate + beta-D-GlcNAc-(1-&gt;4)-Mur2Ac(oyl-L-Ala-gamma-D-Glu-L-Lys-D-Ala-D-Ala)-di-trans,octa-cis-undecaprenyl diphosphate = [GlcNAc-(1-&gt;4)-Mur2Ac(oyl-L-Ala-gamma-D-Glu-L-Lys-D-Ala-D-Ala)](n+1)-di-trans,octa-cis-undecaprenyl diphosphate + di-trans,octa-cis-undecaprenyl diphosphate + H(+)</text>
        <dbReference type="Rhea" id="RHEA:23708"/>
        <dbReference type="Rhea" id="RHEA-COMP:9602"/>
        <dbReference type="Rhea" id="RHEA-COMP:9603"/>
        <dbReference type="ChEBI" id="CHEBI:15378"/>
        <dbReference type="ChEBI" id="CHEBI:58405"/>
        <dbReference type="ChEBI" id="CHEBI:60033"/>
        <dbReference type="ChEBI" id="CHEBI:78435"/>
        <dbReference type="EC" id="2.4.99.28"/>
    </reaction>
</comment>
<dbReference type="OrthoDB" id="9766909at2"/>
<evidence type="ECO:0000259" key="13">
    <source>
        <dbReference type="Pfam" id="PF00912"/>
    </source>
</evidence>
<dbReference type="SUPFAM" id="SSF56601">
    <property type="entry name" value="beta-lactamase/transpeptidase-like"/>
    <property type="match status" value="1"/>
</dbReference>
<dbReference type="NCBIfam" id="TIGR02073">
    <property type="entry name" value="PBP_1c"/>
    <property type="match status" value="1"/>
</dbReference>
<dbReference type="Pfam" id="PF06832">
    <property type="entry name" value="BiPBP_C"/>
    <property type="match status" value="1"/>
</dbReference>
<keyword evidence="9" id="KW-0511">Multifunctional enzyme</keyword>
<dbReference type="GO" id="GO:0006508">
    <property type="term" value="P:proteolysis"/>
    <property type="evidence" value="ECO:0007669"/>
    <property type="project" value="UniProtKB-KW"/>
</dbReference>
<evidence type="ECO:0000259" key="12">
    <source>
        <dbReference type="Pfam" id="PF00905"/>
    </source>
</evidence>
<evidence type="ECO:0000256" key="7">
    <source>
        <dbReference type="ARBA" id="ARBA00022679"/>
    </source>
</evidence>
<feature type="domain" description="Penicillin-binding protein transpeptidase" evidence="12">
    <location>
        <begin position="306"/>
        <end position="554"/>
    </location>
</feature>
<evidence type="ECO:0000256" key="10">
    <source>
        <dbReference type="ARBA" id="ARBA00044770"/>
    </source>
</evidence>
<comment type="caution">
    <text evidence="15">The sequence shown here is derived from an EMBL/GenBank/DDBJ whole genome shotgun (WGS) entry which is preliminary data.</text>
</comment>
<dbReference type="InterPro" id="IPR023346">
    <property type="entry name" value="Lysozyme-like_dom_sf"/>
</dbReference>
<evidence type="ECO:0000313" key="16">
    <source>
        <dbReference type="Proteomes" id="UP000283077"/>
    </source>
</evidence>
<evidence type="ECO:0000313" key="15">
    <source>
        <dbReference type="EMBL" id="RVU42089.1"/>
    </source>
</evidence>
<dbReference type="Gene3D" id="3.40.710.10">
    <property type="entry name" value="DD-peptidase/beta-lactamase superfamily"/>
    <property type="match status" value="1"/>
</dbReference>
<dbReference type="Proteomes" id="UP000283077">
    <property type="component" value="Unassembled WGS sequence"/>
</dbReference>
<dbReference type="SUPFAM" id="SSF53955">
    <property type="entry name" value="Lysozyme-like"/>
    <property type="match status" value="1"/>
</dbReference>
<dbReference type="GO" id="GO:0008955">
    <property type="term" value="F:peptidoglycan glycosyltransferase activity"/>
    <property type="evidence" value="ECO:0007669"/>
    <property type="project" value="UniProtKB-EC"/>
</dbReference>
<evidence type="ECO:0000256" key="1">
    <source>
        <dbReference type="ARBA" id="ARBA00004752"/>
    </source>
</evidence>
<dbReference type="EC" id="2.4.99.28" evidence="10"/>
<evidence type="ECO:0000256" key="9">
    <source>
        <dbReference type="ARBA" id="ARBA00023268"/>
    </source>
</evidence>
<dbReference type="InterPro" id="IPR001264">
    <property type="entry name" value="Glyco_trans_51"/>
</dbReference>
<dbReference type="PANTHER" id="PTHR32282:SF15">
    <property type="entry name" value="PENICILLIN-BINDING PROTEIN 1C"/>
    <property type="match status" value="1"/>
</dbReference>
<evidence type="ECO:0000259" key="14">
    <source>
        <dbReference type="Pfam" id="PF06832"/>
    </source>
</evidence>
<dbReference type="InterPro" id="IPR001460">
    <property type="entry name" value="PCN-bd_Tpept"/>
</dbReference>
<comment type="pathway">
    <text evidence="1">Cell wall biogenesis; peptidoglycan biosynthesis.</text>
</comment>
<keyword evidence="16" id="KW-1185">Reference proteome</keyword>
<name>A0A437R5N1_9GAMM</name>
<protein>
    <recommendedName>
        <fullName evidence="10">peptidoglycan glycosyltransferase</fullName>
        <ecNumber evidence="10">2.4.99.28</ecNumber>
    </recommendedName>
</protein>
<proteinExistence type="inferred from homology"/>
<dbReference type="InterPro" id="IPR011815">
    <property type="entry name" value="PBP_1c"/>
</dbReference>
<dbReference type="InterPro" id="IPR036950">
    <property type="entry name" value="PBP_transglycosylase"/>
</dbReference>
<evidence type="ECO:0000256" key="4">
    <source>
        <dbReference type="ARBA" id="ARBA00022645"/>
    </source>
</evidence>
<accession>A0A437R5N1</accession>
<comment type="similarity">
    <text evidence="3">In the N-terminal section; belongs to the glycosyltransferase 51 family.</text>
</comment>
<dbReference type="InterPro" id="IPR050396">
    <property type="entry name" value="Glycosyltr_51/Transpeptidase"/>
</dbReference>
<feature type="domain" description="Penicillin-binding C-terminal" evidence="14">
    <location>
        <begin position="713"/>
        <end position="799"/>
    </location>
</feature>
<dbReference type="InterPro" id="IPR012338">
    <property type="entry name" value="Beta-lactam/transpept-like"/>
</dbReference>
<evidence type="ECO:0000256" key="11">
    <source>
        <dbReference type="ARBA" id="ARBA00049902"/>
    </source>
</evidence>
<reference evidence="15 16" key="1">
    <citation type="submission" date="2019-01" db="EMBL/GenBank/DDBJ databases">
        <authorList>
            <person name="Chen W.-M."/>
        </authorList>
    </citation>
    <scope>NUCLEOTIDE SEQUENCE [LARGE SCALE GENOMIC DNA]</scope>
    <source>
        <strain evidence="15 16">KYPC3</strain>
    </source>
</reference>
<dbReference type="GO" id="GO:0030288">
    <property type="term" value="C:outer membrane-bounded periplasmic space"/>
    <property type="evidence" value="ECO:0007669"/>
    <property type="project" value="TreeGrafter"/>
</dbReference>
<evidence type="ECO:0000256" key="6">
    <source>
        <dbReference type="ARBA" id="ARBA00022676"/>
    </source>
</evidence>
<sequence length="811" mass="89749">MQIKRRYLAALIAGFLLLGGLGYQLLAPDWPLRFTSPQWSTALFDRQGQLLDLHIAEDQQWRLPYQAVELPTRYQTALLAFEDQYFFQHPGINPLSVARAFWGNLVAGKVKSGASTITMQVSRLLYGNQPRTLTQKLQETRLAMQLEWHYEKPQILQLYANHAPYGGNIVGLTAASWWYFGREPAALSWAEAALLAVLPNSPGLIHPGRRADVLLHKRDQLLRKLAQRGAMQAVDLQLALLEPLPQKPAGWPAQSPHLLQTLRGKWPQQPLFYTDLDQQLQQQMTALLARHARTLAISGVHNSALLLIDHQEMKIRAYVGNASVAGETSTAEAANTTTHGRAVDIIQSRRSTGSILKPFLYALMLDEGLLTSESLLPDVPSKFGGYAPVNFDLQFRGAVKAGDALAQSLNVPAVRMLHQYGVGRFKQQLAAFGLSTVNKGADHYGLSLILGGAEATLFELSRSYAAMMQLAAQTNTTASLPLLSLQFPAVPAAAPHPDPKAETLSLPISSGAAYLTMQTLLNVERPDSEGSWRDYVNSQKIAWKTGTSFGLRDAWAIGSNGRYTIGVWTGNADGSPAAILAGARSAGPVLFDAFRLLPDAPWLNKPVTALQQVEVCANDGYRVRFSCPRSTTEMPAQRQLQTSHSFQQQLWLDPSGKFQLPAGCAPEVARQQQTRLILPVAMAYFYQPQHPEYQGLPPIWPGCEQMQEQSQTSAAPHNLRLDLLYPSSDSQIRLPLQLDGKLGQSIFRAVHRDNKALLYWHLDEQYLGQTRMPHQMAIQTTAGQHQLVITASDGSRLQRQFEVLGDPELKR</sequence>
<dbReference type="EMBL" id="SACS01000001">
    <property type="protein sequence ID" value="RVU42089.1"/>
    <property type="molecule type" value="Genomic_DNA"/>
</dbReference>
<evidence type="ECO:0000256" key="2">
    <source>
        <dbReference type="ARBA" id="ARBA00007090"/>
    </source>
</evidence>
<gene>
    <name evidence="15" type="primary">pbpC</name>
    <name evidence="15" type="ORF">EOE67_01755</name>
</gene>
<keyword evidence="5" id="KW-0645">Protease</keyword>
<keyword evidence="8" id="KW-0378">Hydrolase</keyword>
<dbReference type="Pfam" id="PF00912">
    <property type="entry name" value="Transgly"/>
    <property type="match status" value="1"/>
</dbReference>
<dbReference type="Pfam" id="PF00905">
    <property type="entry name" value="Transpeptidase"/>
    <property type="match status" value="1"/>
</dbReference>
<dbReference type="GO" id="GO:0009252">
    <property type="term" value="P:peptidoglycan biosynthetic process"/>
    <property type="evidence" value="ECO:0007669"/>
    <property type="project" value="UniProtKB-UniPathway"/>
</dbReference>
<dbReference type="UniPathway" id="UPA00219"/>
<dbReference type="GO" id="GO:0004180">
    <property type="term" value="F:carboxypeptidase activity"/>
    <property type="evidence" value="ECO:0007669"/>
    <property type="project" value="UniProtKB-KW"/>
</dbReference>
<keyword evidence="6" id="KW-0328">Glycosyltransferase</keyword>
<dbReference type="AlphaFoldDB" id="A0A437R5N1"/>
<evidence type="ECO:0000256" key="3">
    <source>
        <dbReference type="ARBA" id="ARBA00007739"/>
    </source>
</evidence>
<feature type="domain" description="Glycosyl transferase family 51" evidence="13">
    <location>
        <begin position="57"/>
        <end position="225"/>
    </location>
</feature>
<dbReference type="GO" id="GO:0008658">
    <property type="term" value="F:penicillin binding"/>
    <property type="evidence" value="ECO:0007669"/>
    <property type="project" value="InterPro"/>
</dbReference>
<evidence type="ECO:0000256" key="5">
    <source>
        <dbReference type="ARBA" id="ARBA00022670"/>
    </source>
</evidence>
<dbReference type="PANTHER" id="PTHR32282">
    <property type="entry name" value="BINDING PROTEIN TRANSPEPTIDASE, PUTATIVE-RELATED"/>
    <property type="match status" value="1"/>
</dbReference>
<keyword evidence="7" id="KW-0808">Transferase</keyword>
<dbReference type="Gene3D" id="1.10.3810.10">
    <property type="entry name" value="Biosynthetic peptidoglycan transglycosylase-like"/>
    <property type="match status" value="1"/>
</dbReference>
<dbReference type="InterPro" id="IPR009647">
    <property type="entry name" value="PBP_C"/>
</dbReference>
<comment type="similarity">
    <text evidence="2">In the C-terminal section; belongs to the transpeptidase family.</text>
</comment>
<keyword evidence="4" id="KW-0121">Carboxypeptidase</keyword>